<dbReference type="PROSITE" id="PS50894">
    <property type="entry name" value="HPT"/>
    <property type="match status" value="1"/>
</dbReference>
<evidence type="ECO:0000256" key="4">
    <source>
        <dbReference type="ARBA" id="ARBA00022475"/>
    </source>
</evidence>
<evidence type="ECO:0000256" key="13">
    <source>
        <dbReference type="ARBA" id="ARBA00023012"/>
    </source>
</evidence>
<dbReference type="EMBL" id="BMWV01000011">
    <property type="protein sequence ID" value="GGY56996.1"/>
    <property type="molecule type" value="Genomic_DNA"/>
</dbReference>
<dbReference type="AlphaFoldDB" id="A0A411X1M5"/>
<name>A0A411X1M5_9BURK</name>
<feature type="modified residue" description="Phosphohistidine" evidence="20">
    <location>
        <position position="955"/>
    </location>
</feature>
<dbReference type="Proteomes" id="UP000292307">
    <property type="component" value="Chromosome"/>
</dbReference>
<dbReference type="SMART" id="SM00388">
    <property type="entry name" value="HisKA"/>
    <property type="match status" value="1"/>
</dbReference>
<evidence type="ECO:0000313" key="30">
    <source>
        <dbReference type="Proteomes" id="UP000628442"/>
    </source>
</evidence>
<dbReference type="PANTHER" id="PTHR45339:SF1">
    <property type="entry name" value="HYBRID SIGNAL TRANSDUCTION HISTIDINE KINASE J"/>
    <property type="match status" value="1"/>
</dbReference>
<dbReference type="InterPro" id="IPR036641">
    <property type="entry name" value="HPT_dom_sf"/>
</dbReference>
<evidence type="ECO:0000256" key="15">
    <source>
        <dbReference type="ARBA" id="ARBA00023136"/>
    </source>
</evidence>
<evidence type="ECO:0000256" key="2">
    <source>
        <dbReference type="ARBA" id="ARBA00004651"/>
    </source>
</evidence>
<keyword evidence="7 22" id="KW-0812">Transmembrane</keyword>
<evidence type="ECO:0000256" key="3">
    <source>
        <dbReference type="ARBA" id="ARBA00012438"/>
    </source>
</evidence>
<dbReference type="SMART" id="SM00387">
    <property type="entry name" value="HATPase_c"/>
    <property type="match status" value="1"/>
</dbReference>
<dbReference type="SMART" id="SM00304">
    <property type="entry name" value="HAMP"/>
    <property type="match status" value="1"/>
</dbReference>
<dbReference type="Pfam" id="PF02518">
    <property type="entry name" value="HATPase_c"/>
    <property type="match status" value="1"/>
</dbReference>
<dbReference type="PROSITE" id="PS50110">
    <property type="entry name" value="RESPONSE_REGULATORY"/>
    <property type="match status" value="2"/>
</dbReference>
<feature type="domain" description="HAMP" evidence="25">
    <location>
        <begin position="256"/>
        <end position="306"/>
    </location>
</feature>
<keyword evidence="8" id="KW-0732">Signal</keyword>
<evidence type="ECO:0000256" key="22">
    <source>
        <dbReference type="SAM" id="Phobius"/>
    </source>
</evidence>
<keyword evidence="12 22" id="KW-1133">Transmembrane helix</keyword>
<dbReference type="InterPro" id="IPR001789">
    <property type="entry name" value="Sig_transdc_resp-reg_receiver"/>
</dbReference>
<comment type="subcellular location">
    <subcellularLocation>
        <location evidence="2">Cell membrane</location>
        <topology evidence="2">Multi-pass membrane protein</topology>
    </subcellularLocation>
</comment>
<protein>
    <recommendedName>
        <fullName evidence="18">Sensory/regulatory protein RpfC</fullName>
        <ecNumber evidence="3">2.7.13.3</ecNumber>
    </recommendedName>
    <alternativeName>
        <fullName evidence="19">Virulence sensor protein BvgS</fullName>
    </alternativeName>
</protein>
<evidence type="ECO:0000259" key="24">
    <source>
        <dbReference type="PROSITE" id="PS50110"/>
    </source>
</evidence>
<dbReference type="InterPro" id="IPR036890">
    <property type="entry name" value="HATPase_C_sf"/>
</dbReference>
<evidence type="ECO:0000313" key="29">
    <source>
        <dbReference type="Proteomes" id="UP000292307"/>
    </source>
</evidence>
<dbReference type="SMART" id="SM00448">
    <property type="entry name" value="REC"/>
    <property type="match status" value="2"/>
</dbReference>
<dbReference type="Gene3D" id="3.30.565.10">
    <property type="entry name" value="Histidine kinase-like ATPase, C-terminal domain"/>
    <property type="match status" value="1"/>
</dbReference>
<dbReference type="PROSITE" id="PS50885">
    <property type="entry name" value="HAMP"/>
    <property type="match status" value="1"/>
</dbReference>
<evidence type="ECO:0000256" key="16">
    <source>
        <dbReference type="ARBA" id="ARBA00058004"/>
    </source>
</evidence>
<evidence type="ECO:0000256" key="8">
    <source>
        <dbReference type="ARBA" id="ARBA00022729"/>
    </source>
</evidence>
<dbReference type="InterPro" id="IPR003661">
    <property type="entry name" value="HisK_dim/P_dom"/>
</dbReference>
<dbReference type="GO" id="GO:0000155">
    <property type="term" value="F:phosphorelay sensor kinase activity"/>
    <property type="evidence" value="ECO:0007669"/>
    <property type="project" value="InterPro"/>
</dbReference>
<keyword evidence="13" id="KW-0902">Two-component regulatory system</keyword>
<dbReference type="InterPro" id="IPR005467">
    <property type="entry name" value="His_kinase_dom"/>
</dbReference>
<dbReference type="SUPFAM" id="SSF47226">
    <property type="entry name" value="Histidine-containing phosphotransfer domain, HPT domain"/>
    <property type="match status" value="1"/>
</dbReference>
<dbReference type="RefSeq" id="WP_131146978.1">
    <property type="nucleotide sequence ID" value="NZ_BMWV01000011.1"/>
</dbReference>
<dbReference type="Gene3D" id="6.10.340.10">
    <property type="match status" value="1"/>
</dbReference>
<dbReference type="GO" id="GO:0005886">
    <property type="term" value="C:plasma membrane"/>
    <property type="evidence" value="ECO:0007669"/>
    <property type="project" value="UniProtKB-SubCell"/>
</dbReference>
<proteinExistence type="predicted"/>
<evidence type="ECO:0000259" key="25">
    <source>
        <dbReference type="PROSITE" id="PS50885"/>
    </source>
</evidence>
<dbReference type="Pfam" id="PF17152">
    <property type="entry name" value="CHASE8"/>
    <property type="match status" value="1"/>
</dbReference>
<dbReference type="EC" id="2.7.13.3" evidence="3"/>
<dbReference type="SUPFAM" id="SSF52172">
    <property type="entry name" value="CheY-like"/>
    <property type="match status" value="2"/>
</dbReference>
<evidence type="ECO:0000256" key="12">
    <source>
        <dbReference type="ARBA" id="ARBA00022989"/>
    </source>
</evidence>
<reference evidence="27" key="1">
    <citation type="journal article" date="2014" name="Int. J. Syst. Evol. Microbiol.">
        <title>Complete genome sequence of Corynebacterium casei LMG S-19264T (=DSM 44701T), isolated from a smear-ripened cheese.</title>
        <authorList>
            <consortium name="US DOE Joint Genome Institute (JGI-PGF)"/>
            <person name="Walter F."/>
            <person name="Albersmeier A."/>
            <person name="Kalinowski J."/>
            <person name="Ruckert C."/>
        </authorList>
    </citation>
    <scope>NUCLEOTIDE SEQUENCE</scope>
    <source>
        <strain evidence="27">KCTC 12343</strain>
    </source>
</reference>
<dbReference type="SUPFAM" id="SSF158472">
    <property type="entry name" value="HAMP domain-like"/>
    <property type="match status" value="1"/>
</dbReference>
<sequence length="1014" mass="107779">MLDFERSGLSRKLTLISVLSTGSALLLVFAAFALTCVLNQSKNQTRHITALADVIAVGTLASVLRAEAATAEQALAALAVQGEITQAVLYDGSGKPFATFPADSEEPAPALPPEWLAALKTARATTPPAKTLARAAAGARTGMATGISISTNKSSGTAPPLIADPAMGAATATTAGPQRDTIGSAMDSAIQGWVPGTLRVVRPVHVAGNLVGAVMIEAAAARMWLGMLESVGITAAAAAISFVVALGLAGRFTVCIAQPIGELIAAAQRVTSSQTYAQVQHQRTDELGTLIDSFNEMLAQIECRDGKLAQYRDQLERQVSVRTEQLEKAKNAAEAASQAKSAFLATMSHEIRTPMNGVLGMTELLLATELSELQRHYTSMVQRSGEHLLVIINDILDFSKVEAGKLTVEYIHFNFRELLDDIDYVFSPQAQAKGLALDFEIAHDIPVAVIGDPNRLRQVIVNLLGNAIKFTDAGRITVRIAVISEDAQSVGLRVEVHDTGVGVSRDARTRIFDSFSQADGSTTRKHGGTGLGLAISKQLVELMGGTIGVENALIRGSIFWFTVRFDKRRVDADDASFNQKTTRGLRALVVDASDESRAALEGSLARWHLKCDGADSAEEATRLLRAALASGQPYDVALLDMEVPKVGGLVLAADIKADPVLAPVRLLLLSTERNAADTVQRREAGVAFQLIKPARESDLYECIVTPLRASEGMRVASPQAPARLTQLPPGPMAQAGTAPQAAARQSHTVLLAEDNPVNVEVASAMLEALGLHVHRACNGEEALAAVKEGDFDLVLMDCQMPVMDGIAATAEIRRHEQQQGRARQLPVIAITANALQGDRETCLAAGMDDYLSKPFTKAMLSETLSRWIALPRAALVHHDEARRTVSGGTAPPSAPVRGAINRHALDAIRALSADKGEVLLRRVLHAFIDDTPGRLASLHEAIAAGNAGSLRKVAHSLKSSSANIGAETLAQLSKDMEQLGRNDINGDAAVLLSSMEREYTTVRDTLSSMFAKET</sequence>
<gene>
    <name evidence="28" type="ORF">EYF70_19965</name>
    <name evidence="27" type="ORF">GCM10007387_44440</name>
</gene>
<dbReference type="Pfam" id="PF00072">
    <property type="entry name" value="Response_reg"/>
    <property type="match status" value="2"/>
</dbReference>
<comment type="catalytic activity">
    <reaction evidence="1">
        <text>ATP + protein L-histidine = ADP + protein N-phospho-L-histidine.</text>
        <dbReference type="EC" id="2.7.13.3"/>
    </reaction>
</comment>
<evidence type="ECO:0000256" key="1">
    <source>
        <dbReference type="ARBA" id="ARBA00000085"/>
    </source>
</evidence>
<evidence type="ECO:0000256" key="11">
    <source>
        <dbReference type="ARBA" id="ARBA00022840"/>
    </source>
</evidence>
<dbReference type="PRINTS" id="PR00344">
    <property type="entry name" value="BCTRLSENSOR"/>
</dbReference>
<keyword evidence="11" id="KW-0067">ATP-binding</keyword>
<keyword evidence="14" id="KW-0843">Virulence</keyword>
<evidence type="ECO:0000256" key="6">
    <source>
        <dbReference type="ARBA" id="ARBA00022679"/>
    </source>
</evidence>
<dbReference type="SUPFAM" id="SSF47384">
    <property type="entry name" value="Homodimeric domain of signal transducing histidine kinase"/>
    <property type="match status" value="1"/>
</dbReference>
<evidence type="ECO:0000256" key="20">
    <source>
        <dbReference type="PROSITE-ProRule" id="PRU00110"/>
    </source>
</evidence>
<dbReference type="CDD" id="cd06225">
    <property type="entry name" value="HAMP"/>
    <property type="match status" value="1"/>
</dbReference>
<evidence type="ECO:0000256" key="14">
    <source>
        <dbReference type="ARBA" id="ARBA00023026"/>
    </source>
</evidence>
<keyword evidence="6" id="KW-0808">Transferase</keyword>
<keyword evidence="5 21" id="KW-0597">Phosphoprotein</keyword>
<dbReference type="Gene3D" id="3.40.50.2300">
    <property type="match status" value="2"/>
</dbReference>
<dbReference type="SUPFAM" id="SSF55874">
    <property type="entry name" value="ATPase domain of HSP90 chaperone/DNA topoisomerase II/histidine kinase"/>
    <property type="match status" value="1"/>
</dbReference>
<dbReference type="CDD" id="cd00088">
    <property type="entry name" value="HPT"/>
    <property type="match status" value="1"/>
</dbReference>
<dbReference type="InterPro" id="IPR036097">
    <property type="entry name" value="HisK_dim/P_sf"/>
</dbReference>
<dbReference type="FunFam" id="3.30.565.10:FF:000010">
    <property type="entry name" value="Sensor histidine kinase RcsC"/>
    <property type="match status" value="1"/>
</dbReference>
<dbReference type="Proteomes" id="UP000628442">
    <property type="component" value="Unassembled WGS sequence"/>
</dbReference>
<dbReference type="InterPro" id="IPR008207">
    <property type="entry name" value="Sig_transdc_His_kin_Hpt_dom"/>
</dbReference>
<feature type="domain" description="Response regulatory" evidence="24">
    <location>
        <begin position="586"/>
        <end position="707"/>
    </location>
</feature>
<evidence type="ECO:0000259" key="26">
    <source>
        <dbReference type="PROSITE" id="PS50894"/>
    </source>
</evidence>
<dbReference type="Gene3D" id="1.20.120.160">
    <property type="entry name" value="HPT domain"/>
    <property type="match status" value="1"/>
</dbReference>
<feature type="transmembrane region" description="Helical" evidence="22">
    <location>
        <begin position="15"/>
        <end position="38"/>
    </location>
</feature>
<evidence type="ECO:0000256" key="7">
    <source>
        <dbReference type="ARBA" id="ARBA00022692"/>
    </source>
</evidence>
<keyword evidence="10 28" id="KW-0418">Kinase</keyword>
<evidence type="ECO:0000256" key="10">
    <source>
        <dbReference type="ARBA" id="ARBA00022777"/>
    </source>
</evidence>
<evidence type="ECO:0000256" key="17">
    <source>
        <dbReference type="ARBA" id="ARBA00064003"/>
    </source>
</evidence>
<dbReference type="OrthoDB" id="5290456at2"/>
<reference evidence="28 29" key="2">
    <citation type="submission" date="2019-02" db="EMBL/GenBank/DDBJ databases">
        <title>Draft Genome Sequences of Six Type Strains of the Genus Massilia.</title>
        <authorList>
            <person name="Miess H."/>
            <person name="Frediansyhah A."/>
            <person name="Gross H."/>
        </authorList>
    </citation>
    <scope>NUCLEOTIDE SEQUENCE [LARGE SCALE GENOMIC DNA]</scope>
    <source>
        <strain evidence="28 29">DSM 17472</strain>
    </source>
</reference>
<dbReference type="InterPro" id="IPR004358">
    <property type="entry name" value="Sig_transdc_His_kin-like_C"/>
</dbReference>
<accession>A0A411X1M5</accession>
<keyword evidence="29" id="KW-1185">Reference proteome</keyword>
<evidence type="ECO:0000256" key="5">
    <source>
        <dbReference type="ARBA" id="ARBA00022553"/>
    </source>
</evidence>
<dbReference type="PANTHER" id="PTHR45339">
    <property type="entry name" value="HYBRID SIGNAL TRANSDUCTION HISTIDINE KINASE J"/>
    <property type="match status" value="1"/>
</dbReference>
<evidence type="ECO:0000259" key="23">
    <source>
        <dbReference type="PROSITE" id="PS50109"/>
    </source>
</evidence>
<feature type="modified residue" description="4-aspartylphosphate" evidence="21">
    <location>
        <position position="797"/>
    </location>
</feature>
<evidence type="ECO:0000313" key="28">
    <source>
        <dbReference type="EMBL" id="QBI02869.1"/>
    </source>
</evidence>
<dbReference type="CDD" id="cd17546">
    <property type="entry name" value="REC_hyHK_CKI1_RcsC-like"/>
    <property type="match status" value="1"/>
</dbReference>
<dbReference type="CDD" id="cd00082">
    <property type="entry name" value="HisKA"/>
    <property type="match status" value="1"/>
</dbReference>
<dbReference type="FunFam" id="1.10.287.130:FF:000002">
    <property type="entry name" value="Two-component osmosensing histidine kinase"/>
    <property type="match status" value="1"/>
</dbReference>
<feature type="domain" description="Histidine kinase" evidence="23">
    <location>
        <begin position="346"/>
        <end position="567"/>
    </location>
</feature>
<feature type="domain" description="HPt" evidence="26">
    <location>
        <begin position="916"/>
        <end position="1009"/>
    </location>
</feature>
<dbReference type="GO" id="GO:0005524">
    <property type="term" value="F:ATP binding"/>
    <property type="evidence" value="ECO:0007669"/>
    <property type="project" value="UniProtKB-KW"/>
</dbReference>
<dbReference type="Pfam" id="PF01627">
    <property type="entry name" value="Hpt"/>
    <property type="match status" value="1"/>
</dbReference>
<feature type="transmembrane region" description="Helical" evidence="22">
    <location>
        <begin position="231"/>
        <end position="250"/>
    </location>
</feature>
<keyword evidence="4" id="KW-1003">Cell membrane</keyword>
<dbReference type="InterPro" id="IPR003594">
    <property type="entry name" value="HATPase_dom"/>
</dbReference>
<evidence type="ECO:0000256" key="18">
    <source>
        <dbReference type="ARBA" id="ARBA00068150"/>
    </source>
</evidence>
<dbReference type="Pfam" id="PF00672">
    <property type="entry name" value="HAMP"/>
    <property type="match status" value="1"/>
</dbReference>
<comment type="subunit">
    <text evidence="17">At low DSF concentrations, interacts with RpfF.</text>
</comment>
<feature type="modified residue" description="4-aspartylphosphate" evidence="21">
    <location>
        <position position="640"/>
    </location>
</feature>
<dbReference type="PROSITE" id="PS50109">
    <property type="entry name" value="HIS_KIN"/>
    <property type="match status" value="1"/>
</dbReference>
<evidence type="ECO:0000256" key="19">
    <source>
        <dbReference type="ARBA" id="ARBA00070152"/>
    </source>
</evidence>
<dbReference type="Pfam" id="PF00512">
    <property type="entry name" value="HisKA"/>
    <property type="match status" value="1"/>
</dbReference>
<dbReference type="InterPro" id="IPR011006">
    <property type="entry name" value="CheY-like_superfamily"/>
</dbReference>
<evidence type="ECO:0000256" key="21">
    <source>
        <dbReference type="PROSITE-ProRule" id="PRU00169"/>
    </source>
</evidence>
<dbReference type="Gene3D" id="1.10.287.130">
    <property type="match status" value="1"/>
</dbReference>
<dbReference type="EMBL" id="CP036401">
    <property type="protein sequence ID" value="QBI02869.1"/>
    <property type="molecule type" value="Genomic_DNA"/>
</dbReference>
<dbReference type="CDD" id="cd00156">
    <property type="entry name" value="REC"/>
    <property type="match status" value="1"/>
</dbReference>
<dbReference type="InterPro" id="IPR033417">
    <property type="entry name" value="CHASE8"/>
</dbReference>
<dbReference type="InterPro" id="IPR003660">
    <property type="entry name" value="HAMP_dom"/>
</dbReference>
<keyword evidence="15 22" id="KW-0472">Membrane</keyword>
<dbReference type="SMART" id="SM00073">
    <property type="entry name" value="HPT"/>
    <property type="match status" value="1"/>
</dbReference>
<keyword evidence="9" id="KW-0547">Nucleotide-binding</keyword>
<evidence type="ECO:0000313" key="27">
    <source>
        <dbReference type="EMBL" id="GGY56996.1"/>
    </source>
</evidence>
<reference evidence="27" key="3">
    <citation type="submission" date="2022-12" db="EMBL/GenBank/DDBJ databases">
        <authorList>
            <person name="Sun Q."/>
            <person name="Kim S."/>
        </authorList>
    </citation>
    <scope>NUCLEOTIDE SEQUENCE</scope>
    <source>
        <strain evidence="27">KCTC 12343</strain>
    </source>
</reference>
<evidence type="ECO:0000256" key="9">
    <source>
        <dbReference type="ARBA" id="ARBA00022741"/>
    </source>
</evidence>
<feature type="domain" description="Response regulatory" evidence="24">
    <location>
        <begin position="748"/>
        <end position="868"/>
    </location>
</feature>
<dbReference type="CDD" id="cd16922">
    <property type="entry name" value="HATPase_EvgS-ArcB-TorS-like"/>
    <property type="match status" value="1"/>
</dbReference>
<comment type="function">
    <text evidence="16">Member of the two-component regulatory system BvgS/BvgA. Phosphorylates BvgA via a four-step phosphorelay in response to environmental signals.</text>
</comment>
<organism evidence="27 30">
    <name type="scientific">Pseudoduganella albidiflava</name>
    <dbReference type="NCBI Taxonomy" id="321983"/>
    <lineage>
        <taxon>Bacteria</taxon>
        <taxon>Pseudomonadati</taxon>
        <taxon>Pseudomonadota</taxon>
        <taxon>Betaproteobacteria</taxon>
        <taxon>Burkholderiales</taxon>
        <taxon>Oxalobacteraceae</taxon>
        <taxon>Telluria group</taxon>
        <taxon>Pseudoduganella</taxon>
    </lineage>
</organism>